<evidence type="ECO:0000313" key="9">
    <source>
        <dbReference type="Proteomes" id="UP000316882"/>
    </source>
</evidence>
<evidence type="ECO:0000256" key="2">
    <source>
        <dbReference type="ARBA" id="ARBA00022448"/>
    </source>
</evidence>
<feature type="transmembrane region" description="Helical" evidence="6">
    <location>
        <begin position="33"/>
        <end position="57"/>
    </location>
</feature>
<evidence type="ECO:0000259" key="7">
    <source>
        <dbReference type="PROSITE" id="PS50850"/>
    </source>
</evidence>
<protein>
    <submittedName>
        <fullName evidence="8">MFS transporter</fullName>
    </submittedName>
</protein>
<dbReference type="Proteomes" id="UP000316882">
    <property type="component" value="Unassembled WGS sequence"/>
</dbReference>
<evidence type="ECO:0000256" key="6">
    <source>
        <dbReference type="SAM" id="Phobius"/>
    </source>
</evidence>
<keyword evidence="3 6" id="KW-0812">Transmembrane</keyword>
<sequence>MRAESGVEVLQKRSVPVGALFENMPVTSQHWQAGLVLFFSFVIESWEMMIVILASASIGGEFQLDGTQIGSLIGSIYLGMIPGCLLWGKLVDKIGRKQSMIISFGLYGIISLISAFSLTYEMLWWTRFLSGVALSGVLVATFPYFEELLPMKVRGKAAVYLASGWPVGYLLAIGTTYLFMELGWRWIIGVSSLAGLWFLAIAAFVPESPYWLAGKGRHSEAKEVIDKLSKGTMQKEINSVELAVENVKTGSFLEIFSGQFRRSTILQLVINFSFSWGYWGLSSWMPALLAKKGLSAPEGMGFMAISALFMFPGYMVSSYLTGKYGRKKVMALFVFFAAISGFGFANANTLQEMYIWNFALSFFSLGAWGVWDTWMAELYPTEVRGVSYSVGMTGQRVANAIAPSVIGAMLAINSSFLTTVSFISAFLVVTFVASLFLKETEGEILH</sequence>
<dbReference type="GO" id="GO:0005886">
    <property type="term" value="C:plasma membrane"/>
    <property type="evidence" value="ECO:0007669"/>
    <property type="project" value="UniProtKB-SubCell"/>
</dbReference>
<feature type="domain" description="Major facilitator superfamily (MFS) profile" evidence="7">
    <location>
        <begin position="33"/>
        <end position="442"/>
    </location>
</feature>
<dbReference type="SUPFAM" id="SSF103473">
    <property type="entry name" value="MFS general substrate transporter"/>
    <property type="match status" value="1"/>
</dbReference>
<keyword evidence="9" id="KW-1185">Reference proteome</keyword>
<keyword evidence="4 6" id="KW-1133">Transmembrane helix</keyword>
<dbReference type="InterPro" id="IPR011701">
    <property type="entry name" value="MFS"/>
</dbReference>
<keyword evidence="2" id="KW-0813">Transport</keyword>
<feature type="transmembrane region" description="Helical" evidence="6">
    <location>
        <begin position="157"/>
        <end position="180"/>
    </location>
</feature>
<dbReference type="Gene3D" id="1.20.1250.20">
    <property type="entry name" value="MFS general substrate transporter like domains"/>
    <property type="match status" value="1"/>
</dbReference>
<feature type="transmembrane region" description="Helical" evidence="6">
    <location>
        <begin position="416"/>
        <end position="437"/>
    </location>
</feature>
<dbReference type="RefSeq" id="WP_122963696.1">
    <property type="nucleotide sequence ID" value="NZ_BJMH01000013.1"/>
</dbReference>
<dbReference type="AlphaFoldDB" id="A0A4Y3PKK0"/>
<feature type="transmembrane region" description="Helical" evidence="6">
    <location>
        <begin position="100"/>
        <end position="118"/>
    </location>
</feature>
<feature type="transmembrane region" description="Helical" evidence="6">
    <location>
        <begin position="329"/>
        <end position="347"/>
    </location>
</feature>
<feature type="transmembrane region" description="Helical" evidence="6">
    <location>
        <begin position="69"/>
        <end position="88"/>
    </location>
</feature>
<feature type="transmembrane region" description="Helical" evidence="6">
    <location>
        <begin position="301"/>
        <end position="322"/>
    </location>
</feature>
<reference evidence="8 9" key="1">
    <citation type="submission" date="2019-06" db="EMBL/GenBank/DDBJ databases">
        <title>Whole genome shotgun sequence of Brevibacillus parabrevis NBRC 12334.</title>
        <authorList>
            <person name="Hosoyama A."/>
            <person name="Uohara A."/>
            <person name="Ohji S."/>
            <person name="Ichikawa N."/>
        </authorList>
    </citation>
    <scope>NUCLEOTIDE SEQUENCE [LARGE SCALE GENOMIC DNA]</scope>
    <source>
        <strain evidence="8 9">NBRC 12334</strain>
    </source>
</reference>
<feature type="transmembrane region" description="Helical" evidence="6">
    <location>
        <begin position="186"/>
        <end position="205"/>
    </location>
</feature>
<comment type="subcellular location">
    <subcellularLocation>
        <location evidence="1">Cell membrane</location>
        <topology evidence="1">Multi-pass membrane protein</topology>
    </subcellularLocation>
</comment>
<dbReference type="InterPro" id="IPR020846">
    <property type="entry name" value="MFS_dom"/>
</dbReference>
<dbReference type="Pfam" id="PF07690">
    <property type="entry name" value="MFS_1"/>
    <property type="match status" value="1"/>
</dbReference>
<dbReference type="PANTHER" id="PTHR23511">
    <property type="entry name" value="SYNAPTIC VESICLE GLYCOPROTEIN 2"/>
    <property type="match status" value="1"/>
</dbReference>
<accession>A0A4Y3PKK0</accession>
<proteinExistence type="predicted"/>
<dbReference type="PROSITE" id="PS50850">
    <property type="entry name" value="MFS"/>
    <property type="match status" value="1"/>
</dbReference>
<dbReference type="InterPro" id="IPR036259">
    <property type="entry name" value="MFS_trans_sf"/>
</dbReference>
<evidence type="ECO:0000256" key="1">
    <source>
        <dbReference type="ARBA" id="ARBA00004651"/>
    </source>
</evidence>
<feature type="transmembrane region" description="Helical" evidence="6">
    <location>
        <begin position="264"/>
        <end position="281"/>
    </location>
</feature>
<dbReference type="GO" id="GO:0022857">
    <property type="term" value="F:transmembrane transporter activity"/>
    <property type="evidence" value="ECO:0007669"/>
    <property type="project" value="InterPro"/>
</dbReference>
<dbReference type="EMBL" id="BJMH01000013">
    <property type="protein sequence ID" value="GEB33365.1"/>
    <property type="molecule type" value="Genomic_DNA"/>
</dbReference>
<comment type="caution">
    <text evidence="8">The sequence shown here is derived from an EMBL/GenBank/DDBJ whole genome shotgun (WGS) entry which is preliminary data.</text>
</comment>
<keyword evidence="5 6" id="KW-0472">Membrane</keyword>
<evidence type="ECO:0000256" key="4">
    <source>
        <dbReference type="ARBA" id="ARBA00022989"/>
    </source>
</evidence>
<evidence type="ECO:0000256" key="5">
    <source>
        <dbReference type="ARBA" id="ARBA00023136"/>
    </source>
</evidence>
<name>A0A4Y3PKK0_BREPA</name>
<dbReference type="PANTHER" id="PTHR23511:SF34">
    <property type="entry name" value="SYNAPTIC VESICLE GLYCOPROTEIN 2"/>
    <property type="match status" value="1"/>
</dbReference>
<evidence type="ECO:0000256" key="3">
    <source>
        <dbReference type="ARBA" id="ARBA00022692"/>
    </source>
</evidence>
<evidence type="ECO:0000313" key="8">
    <source>
        <dbReference type="EMBL" id="GEB33365.1"/>
    </source>
</evidence>
<gene>
    <name evidence="8" type="ORF">BPA01_29450</name>
</gene>
<feature type="transmembrane region" description="Helical" evidence="6">
    <location>
        <begin position="124"/>
        <end position="145"/>
    </location>
</feature>
<dbReference type="CDD" id="cd17316">
    <property type="entry name" value="MFS_SV2_like"/>
    <property type="match status" value="1"/>
</dbReference>
<organism evidence="8 9">
    <name type="scientific">Brevibacillus parabrevis</name>
    <dbReference type="NCBI Taxonomy" id="54914"/>
    <lineage>
        <taxon>Bacteria</taxon>
        <taxon>Bacillati</taxon>
        <taxon>Bacillota</taxon>
        <taxon>Bacilli</taxon>
        <taxon>Bacillales</taxon>
        <taxon>Paenibacillaceae</taxon>
        <taxon>Brevibacillus</taxon>
    </lineage>
</organism>